<dbReference type="Proteomes" id="UP001174136">
    <property type="component" value="Unassembled WGS sequence"/>
</dbReference>
<dbReference type="SMART" id="SM00355">
    <property type="entry name" value="ZnF_C2H2"/>
    <property type="match status" value="3"/>
</dbReference>
<feature type="domain" description="C2H2-type" evidence="2">
    <location>
        <begin position="69"/>
        <end position="96"/>
    </location>
</feature>
<keyword evidence="1" id="KW-0863">Zinc-finger</keyword>
<sequence length="575" mass="65568">MGWICKICTFVAPETNALLRHYRLRHNHSEFLPCVYADCPCSFKTWNTLKSHLSRKHSTNKSPPEVISFNCELCSSCFPTEKDYFQHLGVHLRKNQTVHCVFKEIVISTQISRKHTVHSSSDFRPQIVKYIAQTNITDIAEAHCSEAYERSGTYACIGEYETEELKGEEIQLNLGHLLLKLESIYNVPSKCISEVVAELQFISSSVSGPDIRNTVNLCLRKHDCILDDLVVSDLVKQLSESNPISTALRADGPLATSYKRKEFYKKTFNVVEPVEHILDKKEGKTLQYVPILQSLSQILKESFHDGKHFKENALLSTESITISLLLYIDDFEVCNPLGTSRIKHKITAVYWVLANVPPQFRATLKSIYLALLCKAVDVKKYGYEAVLQPLTIKGTIVSVIADNVGAHSICGFLESFSGSHVCRFCLGQLSEFQEKKVRTGSFQARTKQEHSLHLQAASESPTLTHCFDLLHDLFEGIVPLELALCLNVLIKKKYFTFIQLNPIRQFPYKWTDKADSPQPVPLNFASRKSIDATIRYLDTNISKHRHRYFFPEAKFRPKHHFLEHYPQLIKAFGPL</sequence>
<dbReference type="PROSITE" id="PS50157">
    <property type="entry name" value="ZINC_FINGER_C2H2_2"/>
    <property type="match status" value="1"/>
</dbReference>
<reference evidence="3" key="1">
    <citation type="journal article" date="2023" name="Front. Mar. Sci.">
        <title>A new Merluccius polli reference genome to investigate the effects of global change in West African waters.</title>
        <authorList>
            <person name="Mateo J.L."/>
            <person name="Blanco-Fernandez C."/>
            <person name="Garcia-Vazquez E."/>
            <person name="Machado-Schiaffino G."/>
        </authorList>
    </citation>
    <scope>NUCLEOTIDE SEQUENCE</scope>
    <source>
        <strain evidence="3">C29</strain>
        <tissue evidence="3">Fin</tissue>
    </source>
</reference>
<evidence type="ECO:0000256" key="1">
    <source>
        <dbReference type="PROSITE-ProRule" id="PRU00042"/>
    </source>
</evidence>
<dbReference type="GO" id="GO:0008270">
    <property type="term" value="F:zinc ion binding"/>
    <property type="evidence" value="ECO:0007669"/>
    <property type="project" value="UniProtKB-KW"/>
</dbReference>
<dbReference type="AlphaFoldDB" id="A0AA47M084"/>
<keyword evidence="1" id="KW-0479">Metal-binding</keyword>
<keyword evidence="1" id="KW-0862">Zinc</keyword>
<accession>A0AA47M084</accession>
<dbReference type="InterPro" id="IPR013087">
    <property type="entry name" value="Znf_C2H2_type"/>
</dbReference>
<dbReference type="PROSITE" id="PS00028">
    <property type="entry name" value="ZINC_FINGER_C2H2_1"/>
    <property type="match status" value="2"/>
</dbReference>
<name>A0AA47M084_MERPO</name>
<comment type="caution">
    <text evidence="3">The sequence shown here is derived from an EMBL/GenBank/DDBJ whole genome shotgun (WGS) entry which is preliminary data.</text>
</comment>
<evidence type="ECO:0000313" key="4">
    <source>
        <dbReference type="Proteomes" id="UP001174136"/>
    </source>
</evidence>
<protein>
    <recommendedName>
        <fullName evidence="2">C2H2-type domain-containing protein</fullName>
    </recommendedName>
</protein>
<dbReference type="Gene3D" id="3.30.160.60">
    <property type="entry name" value="Classic Zinc Finger"/>
    <property type="match status" value="1"/>
</dbReference>
<gene>
    <name evidence="3" type="ORF">N1851_034049</name>
</gene>
<keyword evidence="4" id="KW-1185">Reference proteome</keyword>
<proteinExistence type="predicted"/>
<evidence type="ECO:0000259" key="2">
    <source>
        <dbReference type="PROSITE" id="PS50157"/>
    </source>
</evidence>
<dbReference type="EMBL" id="JAOPHQ010006555">
    <property type="protein sequence ID" value="KAK0131260.1"/>
    <property type="molecule type" value="Genomic_DNA"/>
</dbReference>
<organism evidence="3 4">
    <name type="scientific">Merluccius polli</name>
    <name type="common">Benguela hake</name>
    <name type="synonym">Merluccius cadenati</name>
    <dbReference type="NCBI Taxonomy" id="89951"/>
    <lineage>
        <taxon>Eukaryota</taxon>
        <taxon>Metazoa</taxon>
        <taxon>Chordata</taxon>
        <taxon>Craniata</taxon>
        <taxon>Vertebrata</taxon>
        <taxon>Euteleostomi</taxon>
        <taxon>Actinopterygii</taxon>
        <taxon>Neopterygii</taxon>
        <taxon>Teleostei</taxon>
        <taxon>Neoteleostei</taxon>
        <taxon>Acanthomorphata</taxon>
        <taxon>Zeiogadaria</taxon>
        <taxon>Gadariae</taxon>
        <taxon>Gadiformes</taxon>
        <taxon>Gadoidei</taxon>
        <taxon>Merlucciidae</taxon>
        <taxon>Merluccius</taxon>
    </lineage>
</organism>
<evidence type="ECO:0000313" key="3">
    <source>
        <dbReference type="EMBL" id="KAK0131260.1"/>
    </source>
</evidence>